<dbReference type="PANTHER" id="PTHR31240:SF0">
    <property type="entry name" value="MATERNAL EFFECT EMBRYO ARREST 18"/>
    <property type="match status" value="1"/>
</dbReference>
<dbReference type="InterPro" id="IPR038136">
    <property type="entry name" value="CofD-like_dom_sf"/>
</dbReference>
<dbReference type="SUPFAM" id="SSF142338">
    <property type="entry name" value="CofD-like"/>
    <property type="match status" value="1"/>
</dbReference>
<dbReference type="Pfam" id="PF01933">
    <property type="entry name" value="CofD"/>
    <property type="match status" value="1"/>
</dbReference>
<dbReference type="InterPro" id="IPR002882">
    <property type="entry name" value="CofD"/>
</dbReference>
<dbReference type="Proteomes" id="UP000002586">
    <property type="component" value="Chromosome"/>
</dbReference>
<dbReference type="HOGENOM" id="CLU_044041_0_1_5"/>
<evidence type="ECO:0000313" key="2">
    <source>
        <dbReference type="Proteomes" id="UP000002586"/>
    </source>
</evidence>
<protein>
    <recommendedName>
        <fullName evidence="3">GAK system CofD-like protein</fullName>
    </recommendedName>
</protein>
<reference evidence="2" key="1">
    <citation type="journal article" date="2009" name="Appl. Environ. Microbiol.">
        <title>Complete genome sequence of the chemolithoautotrophic marine magnetotactic coccus strain MC-1.</title>
        <authorList>
            <person name="Schubbe S."/>
            <person name="Williams T.J."/>
            <person name="Xie G."/>
            <person name="Kiss H.E."/>
            <person name="Brettin T.S."/>
            <person name="Martinez D."/>
            <person name="Ross C.A."/>
            <person name="Schuler D."/>
            <person name="Cox B.L."/>
            <person name="Nealson K.H."/>
            <person name="Bazylinski D.A."/>
        </authorList>
    </citation>
    <scope>NUCLEOTIDE SEQUENCE [LARGE SCALE GENOMIC DNA]</scope>
    <source>
        <strain evidence="2">ATCC BAA-1437 / JCM 17883 / MC-1</strain>
    </source>
</reference>
<proteinExistence type="predicted"/>
<dbReference type="GO" id="GO:0043743">
    <property type="term" value="F:LPPG:FO 2-phospho-L-lactate transferase activity"/>
    <property type="evidence" value="ECO:0007669"/>
    <property type="project" value="InterPro"/>
</dbReference>
<dbReference type="InterPro" id="IPR027591">
    <property type="entry name" value="CofD-rel_GAK"/>
</dbReference>
<dbReference type="eggNOG" id="COG0391">
    <property type="taxonomic scope" value="Bacteria"/>
</dbReference>
<keyword evidence="2" id="KW-1185">Reference proteome</keyword>
<organism evidence="1 2">
    <name type="scientific">Magnetococcus marinus (strain ATCC BAA-1437 / JCM 17883 / MC-1)</name>
    <dbReference type="NCBI Taxonomy" id="156889"/>
    <lineage>
        <taxon>Bacteria</taxon>
        <taxon>Pseudomonadati</taxon>
        <taxon>Pseudomonadota</taxon>
        <taxon>Magnetococcia</taxon>
        <taxon>Magnetococcales</taxon>
        <taxon>Magnetococcaceae</taxon>
        <taxon>Magnetococcus</taxon>
    </lineage>
</organism>
<evidence type="ECO:0000313" key="1">
    <source>
        <dbReference type="EMBL" id="ABK44936.1"/>
    </source>
</evidence>
<reference evidence="1 2" key="2">
    <citation type="journal article" date="2012" name="Int. J. Syst. Evol. Microbiol.">
        <title>Magnetococcus marinus gen. nov., sp. nov., a marine, magnetotactic bacterium that represents a novel lineage (Magnetococcaceae fam. nov.; Magnetococcales ord. nov.) at the base of the Alphaproteobacteria.</title>
        <authorList>
            <person name="Bazylinski D.A."/>
            <person name="Williams T.J."/>
            <person name="Lefevre C.T."/>
            <person name="Berg R.J."/>
            <person name="Zhang C.L."/>
            <person name="Bowser S.S."/>
            <person name="Dean A.J."/>
            <person name="Beveridge T.J."/>
        </authorList>
    </citation>
    <scope>NUCLEOTIDE SEQUENCE [LARGE SCALE GENOMIC DNA]</scope>
    <source>
        <strain evidence="2">ATCC BAA-1437 / JCM 17883 / MC-1</strain>
    </source>
</reference>
<sequence length="396" mass="43858">MSTLIVSRAATIPDQRRINRYRRTPELGPQVLFFSGGSALHGLSQQIRLYTHNSVHLVTPFDSGGSSAKLRQAFAMPAIGDLRHRMMALADDSEIGHRAIYTLFSHRLPNDASPAALADELKALCRGRHPLIAQVENPMRRLIRIQLAFFQEAMPPHFDLRRASIGNLILAGGYLNNKEHLDPIVFLFSKLVGVRGTVRTVVNDHLHLCVGLEDGTQLVGQHRMSGKELAPLTSPIQTLCLSQHPDHLVPAQAVLQKGNRRMIQEADLICYPPGSFYSSLLANLLPVGVAQAIANNRCPKVFVPSLGEDPELLGRGVDKQVKILLNTLFAGLKNEGKVEHLLQYVLLDRDRKWGGDKLHKRIRKAGVQVIETPLTHPSRPHCYDPTLLAQALLSLT</sequence>
<gene>
    <name evidence="1" type="ordered locus">Mmc1_2436</name>
</gene>
<dbReference type="OrthoDB" id="5413830at2"/>
<dbReference type="CDD" id="cd07187">
    <property type="entry name" value="YvcK_like"/>
    <property type="match status" value="1"/>
</dbReference>
<dbReference type="Gene3D" id="3.40.50.10680">
    <property type="entry name" value="CofD-like domains"/>
    <property type="match status" value="1"/>
</dbReference>
<name>A0LAE3_MAGMM</name>
<evidence type="ECO:0008006" key="3">
    <source>
        <dbReference type="Google" id="ProtNLM"/>
    </source>
</evidence>
<dbReference type="KEGG" id="mgm:Mmc1_2436"/>
<dbReference type="STRING" id="156889.Mmc1_2436"/>
<dbReference type="AlphaFoldDB" id="A0LAE3"/>
<accession>A0LAE3</accession>
<dbReference type="PANTHER" id="PTHR31240">
    <property type="entry name" value="MATERNAL EFFECT EMBRYO ARREST 18"/>
    <property type="match status" value="1"/>
</dbReference>
<dbReference type="RefSeq" id="WP_011714056.1">
    <property type="nucleotide sequence ID" value="NC_008576.1"/>
</dbReference>
<dbReference type="EMBL" id="CP000471">
    <property type="protein sequence ID" value="ABK44936.1"/>
    <property type="molecule type" value="Genomic_DNA"/>
</dbReference>
<dbReference type="NCBIfam" id="TIGR04357">
    <property type="entry name" value="CofD_rel_GAK"/>
    <property type="match status" value="1"/>
</dbReference>